<feature type="signal peptide" evidence="1">
    <location>
        <begin position="1"/>
        <end position="19"/>
    </location>
</feature>
<evidence type="ECO:0000256" key="1">
    <source>
        <dbReference type="SAM" id="SignalP"/>
    </source>
</evidence>
<proteinExistence type="predicted"/>
<dbReference type="EMBL" id="JAUJFL010000004">
    <property type="protein sequence ID" value="KAK2605763.1"/>
    <property type="molecule type" value="Genomic_DNA"/>
</dbReference>
<protein>
    <submittedName>
        <fullName evidence="2">Uncharacterized protein</fullName>
    </submittedName>
</protein>
<dbReference type="Proteomes" id="UP001265746">
    <property type="component" value="Unassembled WGS sequence"/>
</dbReference>
<evidence type="ECO:0000313" key="2">
    <source>
        <dbReference type="EMBL" id="KAK2605763.1"/>
    </source>
</evidence>
<sequence length="312" mass="33466">MKPSLSLALVALGAALSDARCIRKSSTSTAAVSKMAASTSAESSQADAQTKAPLATWIWNTTLITDASQMTYFFTFAKGQGLQRAYLHVDADIDNSYFESFIQQCNTSGIVVEALMGNAEWILGGGTPSLQSNLEWIAQYQGNASASARFSGIHMDIELWSLSDWQSMLGTYIPAWESIVTYVSSFARSLGITTAADLPFWTYTMSDPTTGEAMDSWMLNALDSVTFMTYRNTVNELFQVAEKPLTAADAAGKPVYVAVETVASTEASVSFKGLATVTSLSTSLQNITMECSNHTSFAGVAVHDYAGWVALG</sequence>
<name>A0AAD9SF99_PHOAM</name>
<gene>
    <name evidence="2" type="ORF">N8I77_008577</name>
</gene>
<feature type="chain" id="PRO_5042171165" evidence="1">
    <location>
        <begin position="20"/>
        <end position="312"/>
    </location>
</feature>
<keyword evidence="1" id="KW-0732">Signal</keyword>
<comment type="caution">
    <text evidence="2">The sequence shown here is derived from an EMBL/GenBank/DDBJ whole genome shotgun (WGS) entry which is preliminary data.</text>
</comment>
<evidence type="ECO:0000313" key="3">
    <source>
        <dbReference type="Proteomes" id="UP001265746"/>
    </source>
</evidence>
<reference evidence="2" key="1">
    <citation type="submission" date="2023-06" db="EMBL/GenBank/DDBJ databases">
        <authorList>
            <person name="Noh H."/>
        </authorList>
    </citation>
    <scope>NUCLEOTIDE SEQUENCE</scope>
    <source>
        <strain evidence="2">DUCC20226</strain>
    </source>
</reference>
<accession>A0AAD9SF99</accession>
<organism evidence="2 3">
    <name type="scientific">Phomopsis amygdali</name>
    <name type="common">Fusicoccum amygdali</name>
    <dbReference type="NCBI Taxonomy" id="1214568"/>
    <lineage>
        <taxon>Eukaryota</taxon>
        <taxon>Fungi</taxon>
        <taxon>Dikarya</taxon>
        <taxon>Ascomycota</taxon>
        <taxon>Pezizomycotina</taxon>
        <taxon>Sordariomycetes</taxon>
        <taxon>Sordariomycetidae</taxon>
        <taxon>Diaporthales</taxon>
        <taxon>Diaporthaceae</taxon>
        <taxon>Diaporthe</taxon>
    </lineage>
</organism>
<dbReference type="AlphaFoldDB" id="A0AAD9SF99"/>
<keyword evidence="3" id="KW-1185">Reference proteome</keyword>